<protein>
    <submittedName>
        <fullName evidence="3">Uncharacterized protein</fullName>
    </submittedName>
</protein>
<organism evidence="3 4">
    <name type="scientific">Pichia angusta</name>
    <name type="common">Yeast</name>
    <name type="synonym">Hansenula polymorpha</name>
    <dbReference type="NCBI Taxonomy" id="870730"/>
    <lineage>
        <taxon>Eukaryota</taxon>
        <taxon>Fungi</taxon>
        <taxon>Dikarya</taxon>
        <taxon>Ascomycota</taxon>
        <taxon>Saccharomycotina</taxon>
        <taxon>Pichiomycetes</taxon>
        <taxon>Pichiales</taxon>
        <taxon>Pichiaceae</taxon>
        <taxon>Ogataea</taxon>
    </lineage>
</organism>
<evidence type="ECO:0000313" key="4">
    <source>
        <dbReference type="Proteomes" id="UP001196530"/>
    </source>
</evidence>
<comment type="caution">
    <text evidence="3">The sequence shown here is derived from an EMBL/GenBank/DDBJ whole genome shotgun (WGS) entry which is preliminary data.</text>
</comment>
<dbReference type="RefSeq" id="XP_043062440.1">
    <property type="nucleotide sequence ID" value="XM_043206252.1"/>
</dbReference>
<dbReference type="GeneID" id="66124596"/>
<evidence type="ECO:0000256" key="1">
    <source>
        <dbReference type="SAM" id="Coils"/>
    </source>
</evidence>
<gene>
    <name evidence="3" type="ORF">KL928_000545</name>
</gene>
<dbReference type="EMBL" id="JAHLUX010000001">
    <property type="protein sequence ID" value="KAG7822070.1"/>
    <property type="molecule type" value="Genomic_DNA"/>
</dbReference>
<dbReference type="Proteomes" id="UP001196530">
    <property type="component" value="Unassembled WGS sequence"/>
</dbReference>
<keyword evidence="1" id="KW-0175">Coiled coil</keyword>
<feature type="coiled-coil region" evidence="1">
    <location>
        <begin position="162"/>
        <end position="189"/>
    </location>
</feature>
<accession>A0AAN6DJR1</accession>
<feature type="region of interest" description="Disordered" evidence="2">
    <location>
        <begin position="258"/>
        <end position="307"/>
    </location>
</feature>
<dbReference type="AlphaFoldDB" id="A0AAN6DJR1"/>
<evidence type="ECO:0000313" key="3">
    <source>
        <dbReference type="EMBL" id="KAG7822070.1"/>
    </source>
</evidence>
<name>A0AAN6DJR1_PICAN</name>
<feature type="compositionally biased region" description="Acidic residues" evidence="2">
    <location>
        <begin position="284"/>
        <end position="295"/>
    </location>
</feature>
<reference evidence="3" key="1">
    <citation type="journal article" date="2021" name="G3 (Bethesda)">
        <title>Genomic diversity, chromosomal rearrangements, and interspecies hybridization in the ogataea polymorpha species complex.</title>
        <authorList>
            <person name="Hanson S.J."/>
            <person name="Cinneide E.O."/>
            <person name="Salzberg L.I."/>
            <person name="Wolfe K.H."/>
            <person name="McGowan J."/>
            <person name="Fitzpatrick D.A."/>
            <person name="Matlin K."/>
        </authorList>
    </citation>
    <scope>NUCLEOTIDE SEQUENCE</scope>
    <source>
        <strain evidence="3">61-244</strain>
    </source>
</reference>
<evidence type="ECO:0000256" key="2">
    <source>
        <dbReference type="SAM" id="MobiDB-lite"/>
    </source>
</evidence>
<proteinExistence type="predicted"/>
<dbReference type="SUPFAM" id="SSF58022">
    <property type="entry name" value="XRCC4, C-terminal oligomerization domain"/>
    <property type="match status" value="1"/>
</dbReference>
<sequence length="307" mass="35736">MSSRTFFANYAGQKCYTLVESDMETEAILEPPDDAALRFLNGETVDETCTLESLQFTVTFVCNEGQETYRGNFDSSTREPSGILQGVKKTVWLQWLKEMFLQGEFDLDYEFKVLDTENSKKLAVTKDFGGVPSRILFEIECSLADGDFFNLGDDIAIKYEQELVLRRRIRQLMQKNEQMQRDFDECQKINEQHAAASQRVQDQIAKVVIPMFNEKKRLLREQNGVPEFEPFESIKKENLINWQRPDAPVRFDYNEEHKDRYQQEIEQVSPRKRKRKVVVRDPSPDDTSETQDDDSTISTDSTKSDMP</sequence>